<dbReference type="InterPro" id="IPR050863">
    <property type="entry name" value="CenT-Element_Derived"/>
</dbReference>
<dbReference type="EMBL" id="JAACJN010000017">
    <property type="protein sequence ID" value="KAF5390086.1"/>
    <property type="molecule type" value="Genomic_DNA"/>
</dbReference>
<dbReference type="GO" id="GO:0005634">
    <property type="term" value="C:nucleus"/>
    <property type="evidence" value="ECO:0007669"/>
    <property type="project" value="TreeGrafter"/>
</dbReference>
<sequence length="312" mass="35572">MESRTLDDFTHERKLIASTELYQDWILQWDQELRLRNRHILLLQDNFSAHVPPDNLTNITVENFEPNLTAHVQPNDAGIIRCFKAHYRARYIHRAIDRYENGIPPREIYDINQLEAMRLADIAWREVNASAIAHCWQKSGILPQPNPNPNPSNISIPIRSLVANNPTILDPVAQAEKDVEESLDSLRETGVLQAVNRMSIDSLLNPESERDLLEMVTEQDIFQAVMDAREAEENLVIAGGDDGQDDDADTLPRPSHRDALQAALLLQRYTQNMDDGYARNLEHILGSFGRATRLEEMKSLVDSSITDYLSKK</sequence>
<reference evidence="2 3" key="1">
    <citation type="journal article" date="2020" name="ISME J.">
        <title>Uncovering the hidden diversity of litter-decomposition mechanisms in mushroom-forming fungi.</title>
        <authorList>
            <person name="Floudas D."/>
            <person name="Bentzer J."/>
            <person name="Ahren D."/>
            <person name="Johansson T."/>
            <person name="Persson P."/>
            <person name="Tunlid A."/>
        </authorList>
    </citation>
    <scope>NUCLEOTIDE SEQUENCE [LARGE SCALE GENOMIC DNA]</scope>
    <source>
        <strain evidence="2 3">CBS 406.79</strain>
    </source>
</reference>
<comment type="caution">
    <text evidence="2">The sequence shown here is derived from an EMBL/GenBank/DDBJ whole genome shotgun (WGS) entry which is preliminary data.</text>
</comment>
<proteinExistence type="predicted"/>
<evidence type="ECO:0000259" key="1">
    <source>
        <dbReference type="Pfam" id="PF03184"/>
    </source>
</evidence>
<dbReference type="Proteomes" id="UP000518752">
    <property type="component" value="Unassembled WGS sequence"/>
</dbReference>
<dbReference type="PANTHER" id="PTHR19303:SF73">
    <property type="entry name" value="PROTEIN PDC2"/>
    <property type="match status" value="1"/>
</dbReference>
<dbReference type="GO" id="GO:0003677">
    <property type="term" value="F:DNA binding"/>
    <property type="evidence" value="ECO:0007669"/>
    <property type="project" value="TreeGrafter"/>
</dbReference>
<dbReference type="PANTHER" id="PTHR19303">
    <property type="entry name" value="TRANSPOSON"/>
    <property type="match status" value="1"/>
</dbReference>
<evidence type="ECO:0000313" key="2">
    <source>
        <dbReference type="EMBL" id="KAF5390086.1"/>
    </source>
</evidence>
<dbReference type="AlphaFoldDB" id="A0A8H5HVH2"/>
<protein>
    <recommendedName>
        <fullName evidence="1">DDE-1 domain-containing protein</fullName>
    </recommendedName>
</protein>
<gene>
    <name evidence="2" type="ORF">D9757_003734</name>
</gene>
<keyword evidence="3" id="KW-1185">Reference proteome</keyword>
<name>A0A8H5HVH2_9AGAR</name>
<organism evidence="2 3">
    <name type="scientific">Collybiopsis confluens</name>
    <dbReference type="NCBI Taxonomy" id="2823264"/>
    <lineage>
        <taxon>Eukaryota</taxon>
        <taxon>Fungi</taxon>
        <taxon>Dikarya</taxon>
        <taxon>Basidiomycota</taxon>
        <taxon>Agaricomycotina</taxon>
        <taxon>Agaricomycetes</taxon>
        <taxon>Agaricomycetidae</taxon>
        <taxon>Agaricales</taxon>
        <taxon>Marasmiineae</taxon>
        <taxon>Omphalotaceae</taxon>
        <taxon>Collybiopsis</taxon>
    </lineage>
</organism>
<evidence type="ECO:0000313" key="3">
    <source>
        <dbReference type="Proteomes" id="UP000518752"/>
    </source>
</evidence>
<dbReference type="Pfam" id="PF03184">
    <property type="entry name" value="DDE_1"/>
    <property type="match status" value="1"/>
</dbReference>
<feature type="domain" description="DDE-1" evidence="1">
    <location>
        <begin position="9"/>
        <end position="136"/>
    </location>
</feature>
<accession>A0A8H5HVH2</accession>
<dbReference type="InterPro" id="IPR004875">
    <property type="entry name" value="DDE_SF_endonuclease_dom"/>
</dbReference>
<dbReference type="OrthoDB" id="162969at2759"/>